<accession>A0A4Z1GX27</accession>
<comment type="caution">
    <text evidence="1">The sequence shown here is derived from an EMBL/GenBank/DDBJ whole genome shotgun (WGS) entry which is preliminary data.</text>
</comment>
<reference evidence="1 2" key="1">
    <citation type="submission" date="2017-12" db="EMBL/GenBank/DDBJ databases">
        <title>Comparative genomics of Botrytis spp.</title>
        <authorList>
            <person name="Valero-Jimenez C.A."/>
            <person name="Tapia P."/>
            <person name="Veloso J."/>
            <person name="Silva-Moreno E."/>
            <person name="Staats M."/>
            <person name="Valdes J.H."/>
            <person name="Van Kan J.A.L."/>
        </authorList>
    </citation>
    <scope>NUCLEOTIDE SEQUENCE [LARGE SCALE GENOMIC DNA]</scope>
    <source>
        <strain evidence="1 2">Bh0001</strain>
    </source>
</reference>
<protein>
    <submittedName>
        <fullName evidence="1">Uncharacterized protein</fullName>
    </submittedName>
</protein>
<sequence>MPFKHPSKSLRIFAYSTRWLVSKNNHTADAAPIPHLSARLPRSLPADSSEDTTNNMFAHAVMCSNGVLDRQDGAMLVVMNIWMIGRDNPAKEDDGGVEKVHE</sequence>
<dbReference type="AlphaFoldDB" id="A0A4Z1GX27"/>
<name>A0A4Z1GX27_9HELO</name>
<dbReference type="Proteomes" id="UP000297814">
    <property type="component" value="Unassembled WGS sequence"/>
</dbReference>
<dbReference type="EMBL" id="PQXK01000021">
    <property type="protein sequence ID" value="TGO41456.1"/>
    <property type="molecule type" value="Genomic_DNA"/>
</dbReference>
<proteinExistence type="predicted"/>
<evidence type="ECO:0000313" key="1">
    <source>
        <dbReference type="EMBL" id="TGO41456.1"/>
    </source>
</evidence>
<keyword evidence="2" id="KW-1185">Reference proteome</keyword>
<organism evidence="1 2">
    <name type="scientific">Botrytis hyacinthi</name>
    <dbReference type="NCBI Taxonomy" id="278943"/>
    <lineage>
        <taxon>Eukaryota</taxon>
        <taxon>Fungi</taxon>
        <taxon>Dikarya</taxon>
        <taxon>Ascomycota</taxon>
        <taxon>Pezizomycotina</taxon>
        <taxon>Leotiomycetes</taxon>
        <taxon>Helotiales</taxon>
        <taxon>Sclerotiniaceae</taxon>
        <taxon>Botrytis</taxon>
    </lineage>
</organism>
<gene>
    <name evidence="1" type="ORF">BHYA_0021g00250</name>
</gene>
<evidence type="ECO:0000313" key="2">
    <source>
        <dbReference type="Proteomes" id="UP000297814"/>
    </source>
</evidence>